<protein>
    <submittedName>
        <fullName evidence="1">Uncharacterized protein</fullName>
    </submittedName>
</protein>
<organism evidence="1 2">
    <name type="scientific">Cymbomonas tetramitiformis</name>
    <dbReference type="NCBI Taxonomy" id="36881"/>
    <lineage>
        <taxon>Eukaryota</taxon>
        <taxon>Viridiplantae</taxon>
        <taxon>Chlorophyta</taxon>
        <taxon>Pyramimonadophyceae</taxon>
        <taxon>Pyramimonadales</taxon>
        <taxon>Pyramimonadaceae</taxon>
        <taxon>Cymbomonas</taxon>
    </lineage>
</organism>
<evidence type="ECO:0000313" key="2">
    <source>
        <dbReference type="Proteomes" id="UP001190700"/>
    </source>
</evidence>
<dbReference type="EMBL" id="LGRX02014282">
    <property type="protein sequence ID" value="KAK3264900.1"/>
    <property type="molecule type" value="Genomic_DNA"/>
</dbReference>
<comment type="caution">
    <text evidence="1">The sequence shown here is derived from an EMBL/GenBank/DDBJ whole genome shotgun (WGS) entry which is preliminary data.</text>
</comment>
<evidence type="ECO:0000313" key="1">
    <source>
        <dbReference type="EMBL" id="KAK3264900.1"/>
    </source>
</evidence>
<reference evidence="1 2" key="1">
    <citation type="journal article" date="2015" name="Genome Biol. Evol.">
        <title>Comparative Genomics of a Bacterivorous Green Alga Reveals Evolutionary Causalities and Consequences of Phago-Mixotrophic Mode of Nutrition.</title>
        <authorList>
            <person name="Burns J.A."/>
            <person name="Paasch A."/>
            <person name="Narechania A."/>
            <person name="Kim E."/>
        </authorList>
    </citation>
    <scope>NUCLEOTIDE SEQUENCE [LARGE SCALE GENOMIC DNA]</scope>
    <source>
        <strain evidence="1 2">PLY_AMNH</strain>
    </source>
</reference>
<proteinExistence type="predicted"/>
<dbReference type="Proteomes" id="UP001190700">
    <property type="component" value="Unassembled WGS sequence"/>
</dbReference>
<keyword evidence="2" id="KW-1185">Reference proteome</keyword>
<name>A0AAE0FSM5_9CHLO</name>
<sequence length="127" mass="15319">MRGWRLHTTQRLLKTRRLDKAHALLWIRLGTTALRAWQLRTRLLFDERARKEANLTAAVAYLGGKLWLRAFRVWRAYTRQSKLWQAKDHKARAYYRAAVLEVAWSRWRALLRWQRRARAAQKTLQPV</sequence>
<feature type="non-terminal residue" evidence="1">
    <location>
        <position position="127"/>
    </location>
</feature>
<dbReference type="AlphaFoldDB" id="A0AAE0FSM5"/>
<accession>A0AAE0FSM5</accession>
<gene>
    <name evidence="1" type="ORF">CYMTET_26386</name>
</gene>